<dbReference type="AlphaFoldDB" id="A0A975B7M0"/>
<organism evidence="1 2">
    <name type="scientific">Desulfonema limicola</name>
    <dbReference type="NCBI Taxonomy" id="45656"/>
    <lineage>
        <taxon>Bacteria</taxon>
        <taxon>Pseudomonadati</taxon>
        <taxon>Thermodesulfobacteriota</taxon>
        <taxon>Desulfobacteria</taxon>
        <taxon>Desulfobacterales</taxon>
        <taxon>Desulfococcaceae</taxon>
        <taxon>Desulfonema</taxon>
    </lineage>
</organism>
<dbReference type="EMBL" id="CP061799">
    <property type="protein sequence ID" value="QTA80313.1"/>
    <property type="molecule type" value="Genomic_DNA"/>
</dbReference>
<gene>
    <name evidence="1" type="ORF">dnl_26110</name>
</gene>
<dbReference type="Proteomes" id="UP000663720">
    <property type="component" value="Chromosome"/>
</dbReference>
<evidence type="ECO:0000313" key="2">
    <source>
        <dbReference type="Proteomes" id="UP000663720"/>
    </source>
</evidence>
<keyword evidence="2" id="KW-1185">Reference proteome</keyword>
<protein>
    <submittedName>
        <fullName evidence="1">Uncharacterized protein</fullName>
    </submittedName>
</protein>
<dbReference type="KEGG" id="dli:dnl_26110"/>
<proteinExistence type="predicted"/>
<reference evidence="1" key="1">
    <citation type="journal article" date="2021" name="Microb. Physiol.">
        <title>Proteogenomic Insights into the Physiology of Marine, Sulfate-Reducing, Filamentous Desulfonema limicola and Desulfonema magnum.</title>
        <authorList>
            <person name="Schnaars V."/>
            <person name="Wohlbrand L."/>
            <person name="Scheve S."/>
            <person name="Hinrichs C."/>
            <person name="Reinhardt R."/>
            <person name="Rabus R."/>
        </authorList>
    </citation>
    <scope>NUCLEOTIDE SEQUENCE</scope>
    <source>
        <strain evidence="1">5ac10</strain>
    </source>
</reference>
<name>A0A975B7M0_9BACT</name>
<evidence type="ECO:0000313" key="1">
    <source>
        <dbReference type="EMBL" id="QTA80313.1"/>
    </source>
</evidence>
<dbReference type="RefSeq" id="WP_207691973.1">
    <property type="nucleotide sequence ID" value="NZ_CP061799.1"/>
</dbReference>
<sequence length="143" mass="16214">MIKKSLLIVTSLAIIAIFSSITFGGPGGPVNEKEYSNNFYGYDGTWYDDDNFAVISIKEYEKDGFLDILGKDKASIYKCNCIIENDRAECVGDGVNYEINKRFIYKSTLKVEKDGSISEDWMCIFKDNKINGKATFRRKLGTR</sequence>
<accession>A0A975B7M0</accession>